<dbReference type="AlphaFoldDB" id="A0A7Y9S1B3"/>
<evidence type="ECO:0000256" key="1">
    <source>
        <dbReference type="SAM" id="MobiDB-lite"/>
    </source>
</evidence>
<feature type="transmembrane region" description="Helical" evidence="2">
    <location>
        <begin position="15"/>
        <end position="37"/>
    </location>
</feature>
<dbReference type="Proteomes" id="UP000540656">
    <property type="component" value="Unassembled WGS sequence"/>
</dbReference>
<keyword evidence="2" id="KW-0812">Transmembrane</keyword>
<evidence type="ECO:0000313" key="4">
    <source>
        <dbReference type="Proteomes" id="UP000540656"/>
    </source>
</evidence>
<name>A0A7Y9S1B3_9ACTN</name>
<sequence length="227" mass="23374">MSYQQPQPSKTNTGLIAALVALVLVIAGVGIALVVTLSGNDNDDKGSDDNTSSEPSSDSTPSPSESPSTPSPTPDGPAVTGQDYSYALPDGWSDVSDDPKAAAAPTIDTVSAWGESLTGSRANVIVEAGSAMGATDPEQAREKWKATMEAAVSSKGVEIPDITIAGKKAIGYKFETTNAGGVEIVQYAYYAINGSIAHSIALSAPENDADAARSAFDKMLASWTWTQ</sequence>
<dbReference type="RefSeq" id="WP_179501514.1">
    <property type="nucleotide sequence ID" value="NZ_JACCAA010000001.1"/>
</dbReference>
<dbReference type="EMBL" id="JACCAA010000001">
    <property type="protein sequence ID" value="NYG58343.1"/>
    <property type="molecule type" value="Genomic_DNA"/>
</dbReference>
<gene>
    <name evidence="3" type="ORF">BJ980_001266</name>
</gene>
<proteinExistence type="predicted"/>
<keyword evidence="2" id="KW-1133">Transmembrane helix</keyword>
<feature type="region of interest" description="Disordered" evidence="1">
    <location>
        <begin position="37"/>
        <end position="100"/>
    </location>
</feature>
<protein>
    <recommendedName>
        <fullName evidence="5">DUF1795 domain-containing protein</fullName>
    </recommendedName>
</protein>
<comment type="caution">
    <text evidence="3">The sequence shown here is derived from an EMBL/GenBank/DDBJ whole genome shotgun (WGS) entry which is preliminary data.</text>
</comment>
<reference evidence="3 4" key="1">
    <citation type="submission" date="2020-07" db="EMBL/GenBank/DDBJ databases">
        <title>Sequencing the genomes of 1000 actinobacteria strains.</title>
        <authorList>
            <person name="Klenk H.-P."/>
        </authorList>
    </citation>
    <scope>NUCLEOTIDE SEQUENCE [LARGE SCALE GENOMIC DNA]</scope>
    <source>
        <strain evidence="3 4">DSM 23819</strain>
    </source>
</reference>
<keyword evidence="2" id="KW-0472">Membrane</keyword>
<accession>A0A7Y9S1B3</accession>
<evidence type="ECO:0008006" key="5">
    <source>
        <dbReference type="Google" id="ProtNLM"/>
    </source>
</evidence>
<dbReference type="Gene3D" id="3.40.1000.10">
    <property type="entry name" value="Mog1/PsbP, alpha/beta/alpha sandwich"/>
    <property type="match status" value="1"/>
</dbReference>
<evidence type="ECO:0000256" key="2">
    <source>
        <dbReference type="SAM" id="Phobius"/>
    </source>
</evidence>
<organism evidence="3 4">
    <name type="scientific">Nocardioides daedukensis</name>
    <dbReference type="NCBI Taxonomy" id="634462"/>
    <lineage>
        <taxon>Bacteria</taxon>
        <taxon>Bacillati</taxon>
        <taxon>Actinomycetota</taxon>
        <taxon>Actinomycetes</taxon>
        <taxon>Propionibacteriales</taxon>
        <taxon>Nocardioidaceae</taxon>
        <taxon>Nocardioides</taxon>
    </lineage>
</organism>
<feature type="compositionally biased region" description="Low complexity" evidence="1">
    <location>
        <begin position="49"/>
        <end position="68"/>
    </location>
</feature>
<keyword evidence="4" id="KW-1185">Reference proteome</keyword>
<evidence type="ECO:0000313" key="3">
    <source>
        <dbReference type="EMBL" id="NYG58343.1"/>
    </source>
</evidence>